<dbReference type="PANTHER" id="PTHR11567:SF211">
    <property type="entry name" value="PROSTATIC ACID PHOSPHATASE"/>
    <property type="match status" value="1"/>
</dbReference>
<dbReference type="Proteomes" id="UP001160148">
    <property type="component" value="Unassembled WGS sequence"/>
</dbReference>
<dbReference type="EMBL" id="CARXXK010000001">
    <property type="protein sequence ID" value="CAI6351729.1"/>
    <property type="molecule type" value="Genomic_DNA"/>
</dbReference>
<dbReference type="AlphaFoldDB" id="A0AAV0W7J0"/>
<dbReference type="Pfam" id="PF00328">
    <property type="entry name" value="His_Phos_2"/>
    <property type="match status" value="1"/>
</dbReference>
<reference evidence="9 10" key="1">
    <citation type="submission" date="2023-01" db="EMBL/GenBank/DDBJ databases">
        <authorList>
            <person name="Whitehead M."/>
        </authorList>
    </citation>
    <scope>NUCLEOTIDE SEQUENCE [LARGE SCALE GENOMIC DNA]</scope>
</reference>
<keyword evidence="8" id="KW-1133">Transmembrane helix</keyword>
<keyword evidence="8" id="KW-0472">Membrane</keyword>
<dbReference type="GO" id="GO:0003993">
    <property type="term" value="F:acid phosphatase activity"/>
    <property type="evidence" value="ECO:0007669"/>
    <property type="project" value="UniProtKB-EC"/>
</dbReference>
<evidence type="ECO:0000256" key="7">
    <source>
        <dbReference type="ARBA" id="ARBA00023180"/>
    </source>
</evidence>
<dbReference type="InterPro" id="IPR029033">
    <property type="entry name" value="His_PPase_superfam"/>
</dbReference>
<gene>
    <name evidence="9" type="ORF">MEUPH1_LOCUS8050</name>
</gene>
<sequence>MALNFKKVTFVIGLSLSVIVICSVLYVFIVGFEQQNNDVVRPGRFSDASLKFVTVLFRHGNRAPMLKYKTDPHKNAFPEGLMELTKKGKHNMYKKGQLFRRLYNGFLSDLYLDREILTKTTNSSRTFMSAAMVLAGMYPPKNYQKWSNSETVWQPIPIYSNSPDLGNLFGKMGICPSIDSFIANLPQKIGYSTDKNITALISFLSENCGQPITDEKVFLMYDLFLCQIADGLSVPEWIKPYHLATMKSISSTISESIFENTNLMKLFVGPLLNEIGLNMESSSNNYNTTRKMHLYAGHDISLGMAMRFLGNTIEWPGFGASLHFHMYYDVTKGYTIKVFYFDRWDNEKGEEISIPICGNPCKFEDFKKLLINNFSGRWEDECQKIYNDL</sequence>
<evidence type="ECO:0000256" key="1">
    <source>
        <dbReference type="ARBA" id="ARBA00000032"/>
    </source>
</evidence>
<evidence type="ECO:0000256" key="6">
    <source>
        <dbReference type="ARBA" id="ARBA00023157"/>
    </source>
</evidence>
<dbReference type="CDD" id="cd07061">
    <property type="entry name" value="HP_HAP_like"/>
    <property type="match status" value="1"/>
</dbReference>
<keyword evidence="8" id="KW-0812">Transmembrane</keyword>
<comment type="similarity">
    <text evidence="2">Belongs to the histidine acid phosphatase family.</text>
</comment>
<organism evidence="9 10">
    <name type="scientific">Macrosiphum euphorbiae</name>
    <name type="common">potato aphid</name>
    <dbReference type="NCBI Taxonomy" id="13131"/>
    <lineage>
        <taxon>Eukaryota</taxon>
        <taxon>Metazoa</taxon>
        <taxon>Ecdysozoa</taxon>
        <taxon>Arthropoda</taxon>
        <taxon>Hexapoda</taxon>
        <taxon>Insecta</taxon>
        <taxon>Pterygota</taxon>
        <taxon>Neoptera</taxon>
        <taxon>Paraneoptera</taxon>
        <taxon>Hemiptera</taxon>
        <taxon>Sternorrhyncha</taxon>
        <taxon>Aphidomorpha</taxon>
        <taxon>Aphidoidea</taxon>
        <taxon>Aphididae</taxon>
        <taxon>Macrosiphini</taxon>
        <taxon>Macrosiphum</taxon>
    </lineage>
</organism>
<dbReference type="Gene3D" id="3.40.50.1240">
    <property type="entry name" value="Phosphoglycerate mutase-like"/>
    <property type="match status" value="1"/>
</dbReference>
<keyword evidence="7" id="KW-0325">Glycoprotein</keyword>
<keyword evidence="10" id="KW-1185">Reference proteome</keyword>
<dbReference type="InterPro" id="IPR050645">
    <property type="entry name" value="Histidine_acid_phosphatase"/>
</dbReference>
<evidence type="ECO:0000313" key="9">
    <source>
        <dbReference type="EMBL" id="CAI6351729.1"/>
    </source>
</evidence>
<dbReference type="EC" id="3.1.3.2" evidence="3"/>
<evidence type="ECO:0000256" key="8">
    <source>
        <dbReference type="SAM" id="Phobius"/>
    </source>
</evidence>
<dbReference type="PANTHER" id="PTHR11567">
    <property type="entry name" value="ACID PHOSPHATASE-RELATED"/>
    <property type="match status" value="1"/>
</dbReference>
<protein>
    <recommendedName>
        <fullName evidence="3">acid phosphatase</fullName>
        <ecNumber evidence="3">3.1.3.2</ecNumber>
    </recommendedName>
</protein>
<evidence type="ECO:0000313" key="10">
    <source>
        <dbReference type="Proteomes" id="UP001160148"/>
    </source>
</evidence>
<dbReference type="InterPro" id="IPR000560">
    <property type="entry name" value="His_Pase_clade-2"/>
</dbReference>
<comment type="catalytic activity">
    <reaction evidence="1">
        <text>a phosphate monoester + H2O = an alcohol + phosphate</text>
        <dbReference type="Rhea" id="RHEA:15017"/>
        <dbReference type="ChEBI" id="CHEBI:15377"/>
        <dbReference type="ChEBI" id="CHEBI:30879"/>
        <dbReference type="ChEBI" id="CHEBI:43474"/>
        <dbReference type="ChEBI" id="CHEBI:67140"/>
        <dbReference type="EC" id="3.1.3.2"/>
    </reaction>
</comment>
<accession>A0AAV0W7J0</accession>
<keyword evidence="4" id="KW-0732">Signal</keyword>
<evidence type="ECO:0000256" key="3">
    <source>
        <dbReference type="ARBA" id="ARBA00012646"/>
    </source>
</evidence>
<evidence type="ECO:0000256" key="2">
    <source>
        <dbReference type="ARBA" id="ARBA00005375"/>
    </source>
</evidence>
<evidence type="ECO:0000256" key="4">
    <source>
        <dbReference type="ARBA" id="ARBA00022729"/>
    </source>
</evidence>
<keyword evidence="5" id="KW-0378">Hydrolase</keyword>
<feature type="transmembrane region" description="Helical" evidence="8">
    <location>
        <begin position="12"/>
        <end position="32"/>
    </location>
</feature>
<dbReference type="SUPFAM" id="SSF53254">
    <property type="entry name" value="Phosphoglycerate mutase-like"/>
    <property type="match status" value="1"/>
</dbReference>
<dbReference type="PROSITE" id="PS00616">
    <property type="entry name" value="HIS_ACID_PHOSPHAT_1"/>
    <property type="match status" value="1"/>
</dbReference>
<keyword evidence="6" id="KW-1015">Disulfide bond</keyword>
<evidence type="ECO:0000256" key="5">
    <source>
        <dbReference type="ARBA" id="ARBA00022801"/>
    </source>
</evidence>
<comment type="caution">
    <text evidence="9">The sequence shown here is derived from an EMBL/GenBank/DDBJ whole genome shotgun (WGS) entry which is preliminary data.</text>
</comment>
<name>A0AAV0W7J0_9HEMI</name>
<proteinExistence type="inferred from homology"/>
<dbReference type="InterPro" id="IPR033379">
    <property type="entry name" value="Acid_Pase_AS"/>
</dbReference>